<proteinExistence type="predicted"/>
<keyword evidence="1" id="KW-0732">Signal</keyword>
<dbReference type="AlphaFoldDB" id="A0A8H7ZVJ4"/>
<keyword evidence="3" id="KW-1185">Reference proteome</keyword>
<comment type="caution">
    <text evidence="2">The sequence shown here is derived from an EMBL/GenBank/DDBJ whole genome shotgun (WGS) entry which is preliminary data.</text>
</comment>
<sequence>MKVSAALLALAAAAAAAPAPLVAVPPAGEGGGRAGASWGRGFAQPAALKYGTSKYGEALKDHIAAHIQMASDALRYVAREFPREPDADPADCKLGAEYTPTRGRILADFQVAVKTVAPGLPPGPSSSVVSDEAVVSWLDLAANHVSETLGADLNRTPAIVSEMLVWAVILKKLDTAITALYQLPNPNPFDAHGALLRSLIHRGLPFEILYERSCDNDLGPDDCEDVQVLLDELHSLDARLADAHTYFFGARDNVPDHRGGNGGD</sequence>
<gene>
    <name evidence="2" type="ORF">BJ554DRAFT_7763</name>
</gene>
<evidence type="ECO:0000313" key="3">
    <source>
        <dbReference type="Proteomes" id="UP000673691"/>
    </source>
</evidence>
<protein>
    <submittedName>
        <fullName evidence="2">Uncharacterized protein</fullName>
    </submittedName>
</protein>
<organism evidence="2 3">
    <name type="scientific">Olpidium bornovanus</name>
    <dbReference type="NCBI Taxonomy" id="278681"/>
    <lineage>
        <taxon>Eukaryota</taxon>
        <taxon>Fungi</taxon>
        <taxon>Fungi incertae sedis</taxon>
        <taxon>Olpidiomycota</taxon>
        <taxon>Olpidiomycotina</taxon>
        <taxon>Olpidiomycetes</taxon>
        <taxon>Olpidiales</taxon>
        <taxon>Olpidiaceae</taxon>
        <taxon>Olpidium</taxon>
    </lineage>
</organism>
<accession>A0A8H7ZVJ4</accession>
<feature type="signal peptide" evidence="1">
    <location>
        <begin position="1"/>
        <end position="16"/>
    </location>
</feature>
<evidence type="ECO:0000313" key="2">
    <source>
        <dbReference type="EMBL" id="KAG5460214.1"/>
    </source>
</evidence>
<evidence type="ECO:0000256" key="1">
    <source>
        <dbReference type="SAM" id="SignalP"/>
    </source>
</evidence>
<dbReference type="EMBL" id="JAEFCI010005570">
    <property type="protein sequence ID" value="KAG5460214.1"/>
    <property type="molecule type" value="Genomic_DNA"/>
</dbReference>
<feature type="chain" id="PRO_5034447517" evidence="1">
    <location>
        <begin position="17"/>
        <end position="264"/>
    </location>
</feature>
<name>A0A8H7ZVJ4_9FUNG</name>
<reference evidence="2 3" key="1">
    <citation type="journal article" name="Sci. Rep.">
        <title>Genome-scale phylogenetic analyses confirm Olpidium as the closest living zoosporic fungus to the non-flagellated, terrestrial fungi.</title>
        <authorList>
            <person name="Chang Y."/>
            <person name="Rochon D."/>
            <person name="Sekimoto S."/>
            <person name="Wang Y."/>
            <person name="Chovatia M."/>
            <person name="Sandor L."/>
            <person name="Salamov A."/>
            <person name="Grigoriev I.V."/>
            <person name="Stajich J.E."/>
            <person name="Spatafora J.W."/>
        </authorList>
    </citation>
    <scope>NUCLEOTIDE SEQUENCE [LARGE SCALE GENOMIC DNA]</scope>
    <source>
        <strain evidence="2">S191</strain>
    </source>
</reference>
<dbReference type="Proteomes" id="UP000673691">
    <property type="component" value="Unassembled WGS sequence"/>
</dbReference>